<gene>
    <name evidence="2" type="ORF">JK359_13995</name>
</gene>
<comment type="caution">
    <text evidence="2">The sequence shown here is derived from an EMBL/GenBank/DDBJ whole genome shotgun (WGS) entry which is preliminary data.</text>
</comment>
<organism evidence="2 3">
    <name type="scientific">Streptomyces actinomycinicus</name>
    <dbReference type="NCBI Taxonomy" id="1695166"/>
    <lineage>
        <taxon>Bacteria</taxon>
        <taxon>Bacillati</taxon>
        <taxon>Actinomycetota</taxon>
        <taxon>Actinomycetes</taxon>
        <taxon>Kitasatosporales</taxon>
        <taxon>Streptomycetaceae</taxon>
        <taxon>Streptomyces</taxon>
    </lineage>
</organism>
<keyword evidence="3" id="KW-1185">Reference proteome</keyword>
<dbReference type="AlphaFoldDB" id="A0A937JP44"/>
<feature type="region of interest" description="Disordered" evidence="1">
    <location>
        <begin position="1"/>
        <end position="100"/>
    </location>
</feature>
<reference evidence="2" key="1">
    <citation type="submission" date="2021-01" db="EMBL/GenBank/DDBJ databases">
        <title>WGS of actinomycetes isolated from Thailand.</title>
        <authorList>
            <person name="Thawai C."/>
        </authorList>
    </citation>
    <scope>NUCLEOTIDE SEQUENCE</scope>
    <source>
        <strain evidence="2">RCU-197</strain>
    </source>
</reference>
<sequence>MRELKQRSGLSHEALAKRAHTSTSTPHRYCKGDGAPADSAAVSRFGRVCKEGDSRGAGRAAPAPSAPAAVRAVPSASTWSAAPAGTGWRRTDPRIPTPRA</sequence>
<accession>A0A937JP44</accession>
<dbReference type="EMBL" id="JAERRK010000006">
    <property type="protein sequence ID" value="MBL1083082.1"/>
    <property type="molecule type" value="Genomic_DNA"/>
</dbReference>
<proteinExistence type="predicted"/>
<evidence type="ECO:0000313" key="3">
    <source>
        <dbReference type="Proteomes" id="UP000661858"/>
    </source>
</evidence>
<name>A0A937JP44_9ACTN</name>
<evidence type="ECO:0000313" key="2">
    <source>
        <dbReference type="EMBL" id="MBL1083082.1"/>
    </source>
</evidence>
<protein>
    <submittedName>
        <fullName evidence="2">Helix-turn-helix domain-containing protein</fullName>
    </submittedName>
</protein>
<evidence type="ECO:0000256" key="1">
    <source>
        <dbReference type="SAM" id="MobiDB-lite"/>
    </source>
</evidence>
<feature type="compositionally biased region" description="Low complexity" evidence="1">
    <location>
        <begin position="57"/>
        <end position="77"/>
    </location>
</feature>
<dbReference type="Proteomes" id="UP000661858">
    <property type="component" value="Unassembled WGS sequence"/>
</dbReference>
<dbReference type="Pfam" id="PF13560">
    <property type="entry name" value="HTH_31"/>
    <property type="match status" value="1"/>
</dbReference>